<dbReference type="InterPro" id="IPR036737">
    <property type="entry name" value="OmpA-like_sf"/>
</dbReference>
<dbReference type="InterPro" id="IPR006143">
    <property type="entry name" value="RND_pump_MFP"/>
</dbReference>
<dbReference type="InterPro" id="IPR058627">
    <property type="entry name" value="MdtA-like_C"/>
</dbReference>
<comment type="similarity">
    <text evidence="2">Belongs to the membrane fusion protein (MFP) (TC 8.A.1) family.</text>
</comment>
<accession>A0A4R0YN91</accession>
<feature type="domain" description="OmpA-like" evidence="5">
    <location>
        <begin position="418"/>
        <end position="528"/>
    </location>
</feature>
<evidence type="ECO:0000256" key="3">
    <source>
        <dbReference type="PROSITE-ProRule" id="PRU00473"/>
    </source>
</evidence>
<dbReference type="InterPro" id="IPR006665">
    <property type="entry name" value="OmpA-like"/>
</dbReference>
<evidence type="ECO:0000256" key="4">
    <source>
        <dbReference type="SAM" id="MobiDB-lite"/>
    </source>
</evidence>
<gene>
    <name evidence="6" type="ORF">EZM97_15150</name>
</gene>
<evidence type="ECO:0000256" key="2">
    <source>
        <dbReference type="ARBA" id="ARBA00009477"/>
    </source>
</evidence>
<comment type="caution">
    <text evidence="6">The sequence shown here is derived from an EMBL/GenBank/DDBJ whole genome shotgun (WGS) entry which is preliminary data.</text>
</comment>
<evidence type="ECO:0000313" key="6">
    <source>
        <dbReference type="EMBL" id="TCI10236.1"/>
    </source>
</evidence>
<dbReference type="Gene3D" id="1.10.287.470">
    <property type="entry name" value="Helix hairpin bin"/>
    <property type="match status" value="1"/>
</dbReference>
<dbReference type="InterPro" id="IPR058624">
    <property type="entry name" value="MdtA-like_HH"/>
</dbReference>
<dbReference type="Pfam" id="PF25917">
    <property type="entry name" value="BSH_RND"/>
    <property type="match status" value="1"/>
</dbReference>
<dbReference type="Gene3D" id="2.40.420.20">
    <property type="match status" value="1"/>
</dbReference>
<keyword evidence="7" id="KW-1185">Reference proteome</keyword>
<dbReference type="PROSITE" id="PS51257">
    <property type="entry name" value="PROKAR_LIPOPROTEIN"/>
    <property type="match status" value="1"/>
</dbReference>
<feature type="compositionally biased region" description="Low complexity" evidence="4">
    <location>
        <begin position="393"/>
        <end position="410"/>
    </location>
</feature>
<comment type="subcellular location">
    <subcellularLocation>
        <location evidence="1">Cell inner membrane</location>
        <topology evidence="1">Lipid-anchor</topology>
    </subcellularLocation>
</comment>
<dbReference type="GO" id="GO:0005886">
    <property type="term" value="C:plasma membrane"/>
    <property type="evidence" value="ECO:0007669"/>
    <property type="project" value="UniProtKB-SubCell"/>
</dbReference>
<feature type="region of interest" description="Disordered" evidence="4">
    <location>
        <begin position="393"/>
        <end position="421"/>
    </location>
</feature>
<dbReference type="SUPFAM" id="SSF111369">
    <property type="entry name" value="HlyD-like secretion proteins"/>
    <property type="match status" value="1"/>
</dbReference>
<dbReference type="Gene3D" id="3.30.1330.60">
    <property type="entry name" value="OmpA-like domain"/>
    <property type="match status" value="1"/>
</dbReference>
<dbReference type="PANTHER" id="PTHR30158">
    <property type="entry name" value="ACRA/E-RELATED COMPONENT OF DRUG EFFLUX TRANSPORTER"/>
    <property type="match status" value="1"/>
</dbReference>
<dbReference type="AlphaFoldDB" id="A0A4R0YN91"/>
<organism evidence="6 7">
    <name type="scientific">Dyella soli</name>
    <dbReference type="NCBI Taxonomy" id="522319"/>
    <lineage>
        <taxon>Bacteria</taxon>
        <taxon>Pseudomonadati</taxon>
        <taxon>Pseudomonadota</taxon>
        <taxon>Gammaproteobacteria</taxon>
        <taxon>Lysobacterales</taxon>
        <taxon>Rhodanobacteraceae</taxon>
        <taxon>Dyella</taxon>
    </lineage>
</organism>
<dbReference type="InterPro" id="IPR058626">
    <property type="entry name" value="MdtA-like_b-barrel"/>
</dbReference>
<protein>
    <submittedName>
        <fullName evidence="6">Efflux RND transporter periplasmic adaptor subunit</fullName>
    </submittedName>
</protein>
<dbReference type="GO" id="GO:0046677">
    <property type="term" value="P:response to antibiotic"/>
    <property type="evidence" value="ECO:0007669"/>
    <property type="project" value="TreeGrafter"/>
</dbReference>
<dbReference type="NCBIfam" id="TIGR01730">
    <property type="entry name" value="RND_mfp"/>
    <property type="match status" value="1"/>
</dbReference>
<name>A0A4R0YN91_9GAMM</name>
<dbReference type="Pfam" id="PF25876">
    <property type="entry name" value="HH_MFP_RND"/>
    <property type="match status" value="1"/>
</dbReference>
<evidence type="ECO:0000313" key="7">
    <source>
        <dbReference type="Proteomes" id="UP000291822"/>
    </source>
</evidence>
<keyword evidence="3" id="KW-0472">Membrane</keyword>
<dbReference type="GO" id="GO:0022857">
    <property type="term" value="F:transmembrane transporter activity"/>
    <property type="evidence" value="ECO:0007669"/>
    <property type="project" value="InterPro"/>
</dbReference>
<dbReference type="Pfam" id="PF25944">
    <property type="entry name" value="Beta-barrel_RND"/>
    <property type="match status" value="1"/>
</dbReference>
<proteinExistence type="inferred from homology"/>
<dbReference type="PROSITE" id="PS51123">
    <property type="entry name" value="OMPA_2"/>
    <property type="match status" value="1"/>
</dbReference>
<dbReference type="InterPro" id="IPR058625">
    <property type="entry name" value="MdtA-like_BSH"/>
</dbReference>
<reference evidence="6 7" key="1">
    <citation type="submission" date="2019-02" db="EMBL/GenBank/DDBJ databases">
        <title>Dyella amyloliquefaciens sp. nov., isolated from forest soil.</title>
        <authorList>
            <person name="Gao Z.-H."/>
            <person name="Qiu L.-H."/>
        </authorList>
    </citation>
    <scope>NUCLEOTIDE SEQUENCE [LARGE SCALE GENOMIC DNA]</scope>
    <source>
        <strain evidence="6 7">KACC 12747</strain>
    </source>
</reference>
<dbReference type="SUPFAM" id="SSF103088">
    <property type="entry name" value="OmpA-like"/>
    <property type="match status" value="1"/>
</dbReference>
<dbReference type="Gene3D" id="2.40.30.170">
    <property type="match status" value="1"/>
</dbReference>
<dbReference type="Proteomes" id="UP000291822">
    <property type="component" value="Unassembled WGS sequence"/>
</dbReference>
<sequence length="533" mass="56162">MGRRHTLGFSMAVMLALLAGCKDDKTAQGAAAPVEVGVFTVSLRDTPVVFDFVGQTQSSQQVEIRARVNGFLEQRIYTEGSMVHAGDVLFLMDKKPFEAALDAARAAYRQQQARYDTAVADLKRVRPLAAKNALSQKDLDDSVGQEQAAAAALEQARADVTSAELNLGYTTITSPVTGQSSFAKKQQGSYIDASNSLLTYVAKLDRIWVNFSLSENELLRLRAQTSDGSLKMPGKGLLQVEIVLADGSIFPERGRIAFTDASLNQETGTYLVRAEFPNADGVLRPGQFVRVKLRGALRAHAIAVPQTAVLQGERGAFVWTVDKDGKAQQRPVEAGEWSGNDWIIRSGLHAGDQVVTDNVIRLAPGLALKTHPAQLKAEPVASRTAPPTLRTTAAAAGSAAPATVGSTAGANRTEAPGTAPAAHAEQATVLFEVGSAQISVEAAARLAPIAARWHEAPQGRAVVAGYADASGSHDANLALSAARAKAVRAALIVAGIPADRIELRPPANVIAGSTGDARRVDIRFTGDANGAAR</sequence>
<dbReference type="EMBL" id="SJTG01000002">
    <property type="protein sequence ID" value="TCI10236.1"/>
    <property type="molecule type" value="Genomic_DNA"/>
</dbReference>
<dbReference type="RefSeq" id="WP_131408062.1">
    <property type="nucleotide sequence ID" value="NZ_SJTG01000002.1"/>
</dbReference>
<evidence type="ECO:0000256" key="1">
    <source>
        <dbReference type="ARBA" id="ARBA00004519"/>
    </source>
</evidence>
<evidence type="ECO:0000259" key="5">
    <source>
        <dbReference type="PROSITE" id="PS51123"/>
    </source>
</evidence>
<dbReference type="Pfam" id="PF00691">
    <property type="entry name" value="OmpA"/>
    <property type="match status" value="1"/>
</dbReference>
<dbReference type="Pfam" id="PF25967">
    <property type="entry name" value="RND-MFP_C"/>
    <property type="match status" value="1"/>
</dbReference>
<dbReference type="Gene3D" id="2.40.50.100">
    <property type="match status" value="1"/>
</dbReference>